<dbReference type="eggNOG" id="KOG1474">
    <property type="taxonomic scope" value="Eukaryota"/>
</dbReference>
<evidence type="ECO:0000313" key="6">
    <source>
        <dbReference type="Proteomes" id="UP000002173"/>
    </source>
</evidence>
<evidence type="ECO:0000256" key="3">
    <source>
        <dbReference type="SAM" id="MobiDB-lite"/>
    </source>
</evidence>
<reference evidence="5 6" key="1">
    <citation type="journal article" date="2007" name="PLoS Pathog.">
        <title>Genome sequence of Babesia bovis and comparative analysis of apicomplexan hemoprotozoa.</title>
        <authorList>
            <person name="Brayton K.A."/>
            <person name="Lau A.O.T."/>
            <person name="Herndon D.R."/>
            <person name="Hannick L."/>
            <person name="Kappmeyer L.S."/>
            <person name="Berens S.J."/>
            <person name="Bidwell S.L."/>
            <person name="Brown W.C."/>
            <person name="Crabtree J."/>
            <person name="Fadrosh D."/>
            <person name="Feldblum T."/>
            <person name="Forberger H.A."/>
            <person name="Haas B.J."/>
            <person name="Howell J.M."/>
            <person name="Khouri H."/>
            <person name="Koo H."/>
            <person name="Mann D.J."/>
            <person name="Norimine J."/>
            <person name="Paulsen I.T."/>
            <person name="Radune D."/>
            <person name="Ren Q."/>
            <person name="Smith R.K. Jr."/>
            <person name="Suarez C.E."/>
            <person name="White O."/>
            <person name="Wortman J.R."/>
            <person name="Knowles D.P. Jr."/>
            <person name="McElwain T.F."/>
            <person name="Nene V.M."/>
        </authorList>
    </citation>
    <scope>NUCLEOTIDE SEQUENCE [LARGE SCALE GENOMIC DNA]</scope>
    <source>
        <strain evidence="5">T2Bo</strain>
    </source>
</reference>
<feature type="region of interest" description="Disordered" evidence="3">
    <location>
        <begin position="699"/>
        <end position="724"/>
    </location>
</feature>
<dbReference type="KEGG" id="bbo:BBOV_IV005290"/>
<dbReference type="InterPro" id="IPR036427">
    <property type="entry name" value="Bromodomain-like_sf"/>
</dbReference>
<evidence type="ECO:0000313" key="5">
    <source>
        <dbReference type="EMBL" id="EDO06890.1"/>
    </source>
</evidence>
<dbReference type="SMART" id="SM00297">
    <property type="entry name" value="BROMO"/>
    <property type="match status" value="1"/>
</dbReference>
<feature type="region of interest" description="Disordered" evidence="3">
    <location>
        <begin position="409"/>
        <end position="437"/>
    </location>
</feature>
<feature type="region of interest" description="Disordered" evidence="3">
    <location>
        <begin position="613"/>
        <end position="643"/>
    </location>
</feature>
<name>A7AQS1_BABBO</name>
<dbReference type="Pfam" id="PF00439">
    <property type="entry name" value="Bromodomain"/>
    <property type="match status" value="1"/>
</dbReference>
<dbReference type="PRINTS" id="PR00503">
    <property type="entry name" value="BROMODOMAIN"/>
</dbReference>
<feature type="region of interest" description="Disordered" evidence="3">
    <location>
        <begin position="560"/>
        <end position="596"/>
    </location>
</feature>
<organism evidence="5 6">
    <name type="scientific">Babesia bovis</name>
    <dbReference type="NCBI Taxonomy" id="5865"/>
    <lineage>
        <taxon>Eukaryota</taxon>
        <taxon>Sar</taxon>
        <taxon>Alveolata</taxon>
        <taxon>Apicomplexa</taxon>
        <taxon>Aconoidasida</taxon>
        <taxon>Piroplasmida</taxon>
        <taxon>Babesiidae</taxon>
        <taxon>Babesia</taxon>
    </lineage>
</organism>
<reference evidence="6" key="3">
    <citation type="journal article" date="2021" name="Int. J. Parasitol.">
        <title>Comparative analysis of gene expression between Babesia bovis blood stages and kinetes allowed by improved genome annotation.</title>
        <authorList>
            <person name="Ueti M.W."/>
            <person name="Johnson W.C."/>
            <person name="Kappmeyer L.S."/>
            <person name="Herndon D.R."/>
            <person name="Mousel M.R."/>
            <person name="Reif K.E."/>
            <person name="Taus N.S."/>
            <person name="Ifeonu O.O."/>
            <person name="Silva J.C."/>
            <person name="Suarez C.E."/>
            <person name="Brayton K.A."/>
        </authorList>
    </citation>
    <scope>NUCLEOTIDE SEQUENCE [LARGE SCALE GENOMIC DNA]</scope>
</reference>
<gene>
    <name evidence="5" type="ORF">BBOV_IV005290</name>
</gene>
<sequence length="724" mass="82153">MDGDSNVQEEQPVNVPDVVDESRPSVDKSDSVLGDSAKTLNYRGELTIDQGEVERINNLILHANFRFVIYVNETAKQPPKKTRLDPSLSLNDSFGSSFESRTRKSLSTLQSLDSRDDDALTVSSYDLSEKRSLRKRKQRVRYYEEFAEDPVDGNYREVKQEKPQKTQKESLKKAGSIGGYDQRQVQQLYRAVPVLSRNLPKLPRNTWEYTAYRLLQQLKYLDSDKWFWYPVDPVADGVPTYSKVIKTPMDFYTIIERLHLRQYPNPFAFQCDVRQIFFNAFLFYPPDNRIWQAAEHLARAYEEKLGQTRYLHPDEFRELLSTGEDAMRSTLLDYNEATFNRKSKMASTSFSSMDDIDLSRPLEKRRAAQNNRHKHILDQFMYNDDDDDSFNELSSVASADEYMMPVDSIRANQRGNKRRGGNTKSSHGAKKSGVDGYDLSDSESRMRYVGNFIAPETGYVPPPPAPIPPGLQKAGGFERGLTPAQTRTLDINLSRLAPNQRKAALELIEDDLGILAEVFMNDTSFTFDPNLLSVDKQRRVFVYINQMAKRNLEDMQAALERNRRIKPVKPGTSERDNKATTQSNPSEMFDASSSSSSEISDVASNFLSSDDFFESSDEEHSGAHNGTAKSGVKDTSLPEYTPVDELKPEKVQLTRGIMGDHADFLDHVESPPANDDGTPGQQGKKTAWMEWKGQAIHHGTVAQQNGVKPRSVDEQIAESFDARI</sequence>
<feature type="compositionally biased region" description="Polar residues" evidence="3">
    <location>
        <begin position="1"/>
        <end position="11"/>
    </location>
</feature>
<feature type="region of interest" description="Disordered" evidence="3">
    <location>
        <begin position="664"/>
        <end position="685"/>
    </location>
</feature>
<protein>
    <submittedName>
        <fullName evidence="5">Bromodomain protein, putative</fullName>
    </submittedName>
</protein>
<feature type="region of interest" description="Disordered" evidence="3">
    <location>
        <begin position="1"/>
        <end position="33"/>
    </location>
</feature>
<dbReference type="RefSeq" id="XP_001610458.1">
    <property type="nucleotide sequence ID" value="XM_001610408.1"/>
</dbReference>
<dbReference type="PANTHER" id="PTHR46136:SF1">
    <property type="entry name" value="TRANSCRIPTION FACTOR GTE11-RELATED"/>
    <property type="match status" value="1"/>
</dbReference>
<dbReference type="STRING" id="5865.A7AQS1"/>
<keyword evidence="1 2" id="KW-0103">Bromodomain</keyword>
<dbReference type="GeneID" id="5478692"/>
<dbReference type="PANTHER" id="PTHR46136">
    <property type="entry name" value="TRANSCRIPTION FACTOR GTE8"/>
    <property type="match status" value="1"/>
</dbReference>
<feature type="compositionally biased region" description="Low complexity" evidence="3">
    <location>
        <begin position="586"/>
        <end position="596"/>
    </location>
</feature>
<dbReference type="InterPro" id="IPR052442">
    <property type="entry name" value="Env_Response_Regulator"/>
</dbReference>
<dbReference type="SUPFAM" id="SSF47370">
    <property type="entry name" value="Bromodomain"/>
    <property type="match status" value="1"/>
</dbReference>
<dbReference type="CDD" id="cd04369">
    <property type="entry name" value="Bromodomain"/>
    <property type="match status" value="1"/>
</dbReference>
<dbReference type="VEuPathDB" id="PiroplasmaDB:BBOV_IV005290"/>
<comment type="caution">
    <text evidence="5">The sequence shown here is derived from an EMBL/GenBank/DDBJ whole genome shotgun (WGS) entry which is preliminary data.</text>
</comment>
<dbReference type="EMBL" id="AAXT01000002">
    <property type="protein sequence ID" value="EDO06890.1"/>
    <property type="molecule type" value="Genomic_DNA"/>
</dbReference>
<proteinExistence type="predicted"/>
<evidence type="ECO:0000256" key="2">
    <source>
        <dbReference type="PROSITE-ProRule" id="PRU00035"/>
    </source>
</evidence>
<dbReference type="AlphaFoldDB" id="A7AQS1"/>
<evidence type="ECO:0000256" key="1">
    <source>
        <dbReference type="ARBA" id="ARBA00023117"/>
    </source>
</evidence>
<feature type="compositionally biased region" description="Basic and acidic residues" evidence="3">
    <location>
        <begin position="154"/>
        <end position="172"/>
    </location>
</feature>
<dbReference type="PROSITE" id="PS50014">
    <property type="entry name" value="BROMODOMAIN_2"/>
    <property type="match status" value="1"/>
</dbReference>
<dbReference type="InterPro" id="IPR001487">
    <property type="entry name" value="Bromodomain"/>
</dbReference>
<feature type="compositionally biased region" description="Polar residues" evidence="3">
    <location>
        <begin position="88"/>
        <end position="98"/>
    </location>
</feature>
<feature type="domain" description="Bromo" evidence="4">
    <location>
        <begin position="219"/>
        <end position="291"/>
    </location>
</feature>
<reference evidence="6" key="2">
    <citation type="journal article" date="2020" name="Data Brief">
        <title>Transcriptome dataset of Babesia bovis life stages within vertebrate and invertebrate hosts.</title>
        <authorList>
            <person name="Ueti M.W."/>
            <person name="Johnson W.C."/>
            <person name="Kappmeyer L.S."/>
            <person name="Herndon D.R."/>
            <person name="Mousel M.R."/>
            <person name="Reif K.E."/>
            <person name="Taus N.S."/>
            <person name="Ifeonu O.O."/>
            <person name="Silva J.C."/>
            <person name="Suarez C.E."/>
            <person name="Brayton K.A."/>
        </authorList>
    </citation>
    <scope>NUCLEOTIDE SEQUENCE [LARGE SCALE GENOMIC DNA]</scope>
</reference>
<feature type="region of interest" description="Disordered" evidence="3">
    <location>
        <begin position="154"/>
        <end position="177"/>
    </location>
</feature>
<dbReference type="OMA" id="DKWFWYP"/>
<feature type="compositionally biased region" description="Basic and acidic residues" evidence="3">
    <location>
        <begin position="20"/>
        <end position="30"/>
    </location>
</feature>
<dbReference type="Gene3D" id="1.20.920.10">
    <property type="entry name" value="Bromodomain-like"/>
    <property type="match status" value="1"/>
</dbReference>
<dbReference type="InParanoid" id="A7AQS1"/>
<feature type="region of interest" description="Disordered" evidence="3">
    <location>
        <begin position="76"/>
        <end position="98"/>
    </location>
</feature>
<keyword evidence="6" id="KW-1185">Reference proteome</keyword>
<evidence type="ECO:0000259" key="4">
    <source>
        <dbReference type="PROSITE" id="PS50014"/>
    </source>
</evidence>
<dbReference type="FunCoup" id="A7AQS1">
    <property type="interactions" value="9"/>
</dbReference>
<dbReference type="Proteomes" id="UP000002173">
    <property type="component" value="Unassembled WGS sequence"/>
</dbReference>
<accession>A7AQS1</accession>